<accession>A0A518DM48</accession>
<proteinExistence type="predicted"/>
<dbReference type="EMBL" id="CP036433">
    <property type="protein sequence ID" value="QDU92892.1"/>
    <property type="molecule type" value="Genomic_DNA"/>
</dbReference>
<gene>
    <name evidence="2" type="ORF">Pla8534_06650</name>
</gene>
<feature type="region of interest" description="Disordered" evidence="1">
    <location>
        <begin position="93"/>
        <end position="134"/>
    </location>
</feature>
<reference evidence="2 3" key="1">
    <citation type="submission" date="2019-02" db="EMBL/GenBank/DDBJ databases">
        <title>Deep-cultivation of Planctomycetes and their phenomic and genomic characterization uncovers novel biology.</title>
        <authorList>
            <person name="Wiegand S."/>
            <person name="Jogler M."/>
            <person name="Boedeker C."/>
            <person name="Pinto D."/>
            <person name="Vollmers J."/>
            <person name="Rivas-Marin E."/>
            <person name="Kohn T."/>
            <person name="Peeters S.H."/>
            <person name="Heuer A."/>
            <person name="Rast P."/>
            <person name="Oberbeckmann S."/>
            <person name="Bunk B."/>
            <person name="Jeske O."/>
            <person name="Meyerdierks A."/>
            <person name="Storesund J.E."/>
            <person name="Kallscheuer N."/>
            <person name="Luecker S."/>
            <person name="Lage O.M."/>
            <person name="Pohl T."/>
            <person name="Merkel B.J."/>
            <person name="Hornburger P."/>
            <person name="Mueller R.-W."/>
            <person name="Bruemmer F."/>
            <person name="Labrenz M."/>
            <person name="Spormann A.M."/>
            <person name="Op den Camp H."/>
            <person name="Overmann J."/>
            <person name="Amann R."/>
            <person name="Jetten M.S.M."/>
            <person name="Mascher T."/>
            <person name="Medema M.H."/>
            <person name="Devos D.P."/>
            <person name="Kaster A.-K."/>
            <person name="Ovreas L."/>
            <person name="Rohde M."/>
            <person name="Galperin M.Y."/>
            <person name="Jogler C."/>
        </authorList>
    </citation>
    <scope>NUCLEOTIDE SEQUENCE [LARGE SCALE GENOMIC DNA]</scope>
    <source>
        <strain evidence="2 3">Pla85_3_4</strain>
    </source>
</reference>
<organism evidence="2 3">
    <name type="scientific">Lignipirellula cremea</name>
    <dbReference type="NCBI Taxonomy" id="2528010"/>
    <lineage>
        <taxon>Bacteria</taxon>
        <taxon>Pseudomonadati</taxon>
        <taxon>Planctomycetota</taxon>
        <taxon>Planctomycetia</taxon>
        <taxon>Pirellulales</taxon>
        <taxon>Pirellulaceae</taxon>
        <taxon>Lignipirellula</taxon>
    </lineage>
</organism>
<dbReference type="Proteomes" id="UP000317648">
    <property type="component" value="Chromosome"/>
</dbReference>
<feature type="region of interest" description="Disordered" evidence="1">
    <location>
        <begin position="1"/>
        <end position="78"/>
    </location>
</feature>
<sequence>METASGGWRNATGAFLLRKTPGARDRPAAEHQVRPGRRRRKQGSEGIRVERGCQKWQAKRGNHDTWSARDPPESQRITVEGSCCELNQRGLNRQPRFSAALRPPTPPDRKSPGSPRRTGSDASSKHHLKGGSAPLSPQKIFPFFCSPIARRASVLRLSLPAPHRRINGDRLSFFPGVRTSAGRTVLLCCEPYLACQPGFSSFPCRPMPPRPNAAHRSRRPSCWLRR</sequence>
<keyword evidence="3" id="KW-1185">Reference proteome</keyword>
<feature type="compositionally biased region" description="Basic and acidic residues" evidence="1">
    <location>
        <begin position="61"/>
        <end position="73"/>
    </location>
</feature>
<dbReference type="AlphaFoldDB" id="A0A518DM48"/>
<evidence type="ECO:0000313" key="3">
    <source>
        <dbReference type="Proteomes" id="UP000317648"/>
    </source>
</evidence>
<name>A0A518DM48_9BACT</name>
<evidence type="ECO:0000256" key="1">
    <source>
        <dbReference type="SAM" id="MobiDB-lite"/>
    </source>
</evidence>
<feature type="compositionally biased region" description="Basic and acidic residues" evidence="1">
    <location>
        <begin position="22"/>
        <end position="33"/>
    </location>
</feature>
<dbReference type="KEGG" id="lcre:Pla8534_06650"/>
<protein>
    <submittedName>
        <fullName evidence="2">Uncharacterized protein</fullName>
    </submittedName>
</protein>
<evidence type="ECO:0000313" key="2">
    <source>
        <dbReference type="EMBL" id="QDU92892.1"/>
    </source>
</evidence>